<reference evidence="1 2" key="1">
    <citation type="submission" date="2024-09" db="EMBL/GenBank/DDBJ databases">
        <title>Paenibacillus zeirhizospherea sp. nov., isolated from surface of the maize (Zea mays) roots in a horticulture field, Hungary.</title>
        <authorList>
            <person name="Marton D."/>
            <person name="Farkas M."/>
            <person name="Bedics A."/>
            <person name="Toth E."/>
            <person name="Tancsics A."/>
            <person name="Boka K."/>
            <person name="Maroti G."/>
            <person name="Kriszt B."/>
            <person name="Cserhati M."/>
        </authorList>
    </citation>
    <scope>NUCLEOTIDE SEQUENCE [LARGE SCALE GENOMIC DNA]</scope>
    <source>
        <strain evidence="1 2">KCTC 33519</strain>
    </source>
</reference>
<dbReference type="InterPro" id="IPR001646">
    <property type="entry name" value="5peptide_repeat"/>
</dbReference>
<dbReference type="EMBL" id="JBHHMI010000003">
    <property type="protein sequence ID" value="MFB5266267.1"/>
    <property type="molecule type" value="Genomic_DNA"/>
</dbReference>
<dbReference type="Gene3D" id="2.160.20.80">
    <property type="entry name" value="E3 ubiquitin-protein ligase SopA"/>
    <property type="match status" value="1"/>
</dbReference>
<gene>
    <name evidence="1" type="ORF">ACE41H_05635</name>
</gene>
<dbReference type="RefSeq" id="WP_375353871.1">
    <property type="nucleotide sequence ID" value="NZ_JBHHMI010000003.1"/>
</dbReference>
<proteinExistence type="predicted"/>
<evidence type="ECO:0000313" key="1">
    <source>
        <dbReference type="EMBL" id="MFB5266267.1"/>
    </source>
</evidence>
<organism evidence="1 2">
    <name type="scientific">Paenibacillus enshidis</name>
    <dbReference type="NCBI Taxonomy" id="1458439"/>
    <lineage>
        <taxon>Bacteria</taxon>
        <taxon>Bacillati</taxon>
        <taxon>Bacillota</taxon>
        <taxon>Bacilli</taxon>
        <taxon>Bacillales</taxon>
        <taxon>Paenibacillaceae</taxon>
        <taxon>Paenibacillus</taxon>
    </lineage>
</organism>
<name>A0ABV5APX8_9BACL</name>
<protein>
    <submittedName>
        <fullName evidence="1">Pentapeptide repeat-containing protein</fullName>
    </submittedName>
</protein>
<dbReference type="Pfam" id="PF00805">
    <property type="entry name" value="Pentapeptide"/>
    <property type="match status" value="1"/>
</dbReference>
<accession>A0ABV5APX8</accession>
<comment type="caution">
    <text evidence="1">The sequence shown here is derived from an EMBL/GenBank/DDBJ whole genome shotgun (WGS) entry which is preliminary data.</text>
</comment>
<sequence>MRGLRLEEADLYGANLEKADLRGAIMEGVDFRFMDVKGAHMDIHQAVAFLRSCGAKVD</sequence>
<dbReference type="Proteomes" id="UP001580346">
    <property type="component" value="Unassembled WGS sequence"/>
</dbReference>
<evidence type="ECO:0000313" key="2">
    <source>
        <dbReference type="Proteomes" id="UP001580346"/>
    </source>
</evidence>
<dbReference type="SUPFAM" id="SSF141571">
    <property type="entry name" value="Pentapeptide repeat-like"/>
    <property type="match status" value="1"/>
</dbReference>
<keyword evidence="2" id="KW-1185">Reference proteome</keyword>